<organism evidence="1">
    <name type="scientific">Arundo donax</name>
    <name type="common">Giant reed</name>
    <name type="synonym">Donax arundinaceus</name>
    <dbReference type="NCBI Taxonomy" id="35708"/>
    <lineage>
        <taxon>Eukaryota</taxon>
        <taxon>Viridiplantae</taxon>
        <taxon>Streptophyta</taxon>
        <taxon>Embryophyta</taxon>
        <taxon>Tracheophyta</taxon>
        <taxon>Spermatophyta</taxon>
        <taxon>Magnoliopsida</taxon>
        <taxon>Liliopsida</taxon>
        <taxon>Poales</taxon>
        <taxon>Poaceae</taxon>
        <taxon>PACMAD clade</taxon>
        <taxon>Arundinoideae</taxon>
        <taxon>Arundineae</taxon>
        <taxon>Arundo</taxon>
    </lineage>
</organism>
<accession>A0A0A9GLN9</accession>
<protein>
    <submittedName>
        <fullName evidence="1">Uncharacterized protein</fullName>
    </submittedName>
</protein>
<evidence type="ECO:0000313" key="1">
    <source>
        <dbReference type="EMBL" id="JAE25412.1"/>
    </source>
</evidence>
<reference evidence="1" key="1">
    <citation type="submission" date="2014-09" db="EMBL/GenBank/DDBJ databases">
        <authorList>
            <person name="Magalhaes I.L.F."/>
            <person name="Oliveira U."/>
            <person name="Santos F.R."/>
            <person name="Vidigal T.H.D.A."/>
            <person name="Brescovit A.D."/>
            <person name="Santos A.J."/>
        </authorList>
    </citation>
    <scope>NUCLEOTIDE SEQUENCE</scope>
    <source>
        <tissue evidence="1">Shoot tissue taken approximately 20 cm above the soil surface</tissue>
    </source>
</reference>
<sequence>MVSFVTFFITCNHNEVFIAEVVYGNTGILFVSTGINCNDQMVYFNLL</sequence>
<proteinExistence type="predicted"/>
<name>A0A0A9GLN9_ARUDO</name>
<dbReference type="AlphaFoldDB" id="A0A0A9GLN9"/>
<dbReference type="EMBL" id="GBRH01172484">
    <property type="protein sequence ID" value="JAE25412.1"/>
    <property type="molecule type" value="Transcribed_RNA"/>
</dbReference>
<reference evidence="1" key="2">
    <citation type="journal article" date="2015" name="Data Brief">
        <title>Shoot transcriptome of the giant reed, Arundo donax.</title>
        <authorList>
            <person name="Barrero R.A."/>
            <person name="Guerrero F.D."/>
            <person name="Moolhuijzen P."/>
            <person name="Goolsby J.A."/>
            <person name="Tidwell J."/>
            <person name="Bellgard S.E."/>
            <person name="Bellgard M.I."/>
        </authorList>
    </citation>
    <scope>NUCLEOTIDE SEQUENCE</scope>
    <source>
        <tissue evidence="1">Shoot tissue taken approximately 20 cm above the soil surface</tissue>
    </source>
</reference>